<name>A0AAV0KJE6_9ROSI</name>
<evidence type="ECO:0000313" key="1">
    <source>
        <dbReference type="EMBL" id="CAI0421833.1"/>
    </source>
</evidence>
<dbReference type="Gene3D" id="3.40.50.2300">
    <property type="match status" value="1"/>
</dbReference>
<organism evidence="1 2">
    <name type="scientific">Linum tenue</name>
    <dbReference type="NCBI Taxonomy" id="586396"/>
    <lineage>
        <taxon>Eukaryota</taxon>
        <taxon>Viridiplantae</taxon>
        <taxon>Streptophyta</taxon>
        <taxon>Embryophyta</taxon>
        <taxon>Tracheophyta</taxon>
        <taxon>Spermatophyta</taxon>
        <taxon>Magnoliopsida</taxon>
        <taxon>eudicotyledons</taxon>
        <taxon>Gunneridae</taxon>
        <taxon>Pentapetalae</taxon>
        <taxon>rosids</taxon>
        <taxon>fabids</taxon>
        <taxon>Malpighiales</taxon>
        <taxon>Linaceae</taxon>
        <taxon>Linum</taxon>
    </lineage>
</organism>
<dbReference type="EMBL" id="CAMGYJ010000005">
    <property type="protein sequence ID" value="CAI0421833.1"/>
    <property type="molecule type" value="Genomic_DNA"/>
</dbReference>
<dbReference type="AlphaFoldDB" id="A0AAV0KJE6"/>
<evidence type="ECO:0000313" key="2">
    <source>
        <dbReference type="Proteomes" id="UP001154282"/>
    </source>
</evidence>
<accession>A0AAV0KJE6</accession>
<dbReference type="SUPFAM" id="SSF53822">
    <property type="entry name" value="Periplasmic binding protein-like I"/>
    <property type="match status" value="1"/>
</dbReference>
<sequence length="174" mass="18788">MAKVTESKLHHHSLYRQRILRSPLKRYLFPATTRIDPPHWKTGGNRPTPPNILLPKTPPLQGFLCAHNSTMQIPLLLSCLILAAHLNGAVSSSPSESVNIGVVLSFGSIIGKVSKIAIQAAVADVNSDPSVLPRTKLLATVHDTNFSGFLGIVEGNAYLNLNLNLNHVVCSFVA</sequence>
<dbReference type="Proteomes" id="UP001154282">
    <property type="component" value="Unassembled WGS sequence"/>
</dbReference>
<protein>
    <submittedName>
        <fullName evidence="1">Uncharacterized protein</fullName>
    </submittedName>
</protein>
<dbReference type="InterPro" id="IPR028082">
    <property type="entry name" value="Peripla_BP_I"/>
</dbReference>
<proteinExistence type="predicted"/>
<gene>
    <name evidence="1" type="ORF">LITE_LOCUS18937</name>
</gene>
<comment type="caution">
    <text evidence="1">The sequence shown here is derived from an EMBL/GenBank/DDBJ whole genome shotgun (WGS) entry which is preliminary data.</text>
</comment>
<keyword evidence="2" id="KW-1185">Reference proteome</keyword>
<reference evidence="1" key="1">
    <citation type="submission" date="2022-08" db="EMBL/GenBank/DDBJ databases">
        <authorList>
            <person name="Gutierrez-Valencia J."/>
        </authorList>
    </citation>
    <scope>NUCLEOTIDE SEQUENCE</scope>
</reference>